<dbReference type="Proteomes" id="UP000003704">
    <property type="component" value="Unassembled WGS sequence"/>
</dbReference>
<keyword evidence="2" id="KW-1185">Reference proteome</keyword>
<organism evidence="1 2">
    <name type="scientific">Hydrocarboniphaga effusa AP103</name>
    <dbReference type="NCBI Taxonomy" id="1172194"/>
    <lineage>
        <taxon>Bacteria</taxon>
        <taxon>Pseudomonadati</taxon>
        <taxon>Pseudomonadota</taxon>
        <taxon>Gammaproteobacteria</taxon>
        <taxon>Nevskiales</taxon>
        <taxon>Nevskiaceae</taxon>
        <taxon>Hydrocarboniphaga</taxon>
    </lineage>
</organism>
<evidence type="ECO:0000313" key="2">
    <source>
        <dbReference type="Proteomes" id="UP000003704"/>
    </source>
</evidence>
<dbReference type="STRING" id="1172194.WQQ_34280"/>
<name>I8I209_9GAMM</name>
<protein>
    <submittedName>
        <fullName evidence="1">Uncharacterized protein</fullName>
    </submittedName>
</protein>
<evidence type="ECO:0000313" key="1">
    <source>
        <dbReference type="EMBL" id="EIT69846.1"/>
    </source>
</evidence>
<comment type="caution">
    <text evidence="1">The sequence shown here is derived from an EMBL/GenBank/DDBJ whole genome shotgun (WGS) entry which is preliminary data.</text>
</comment>
<reference evidence="1 2" key="1">
    <citation type="journal article" date="2012" name="J. Bacteriol.">
        <title>Genome Sequence of n-Alkane-Degrading Hydrocarboniphaga effusa Strain AP103T (ATCC BAA-332T).</title>
        <authorList>
            <person name="Chang H.K."/>
            <person name="Zylstra G.J."/>
            <person name="Chae J.C."/>
        </authorList>
    </citation>
    <scope>NUCLEOTIDE SEQUENCE [LARGE SCALE GENOMIC DNA]</scope>
    <source>
        <strain evidence="1 2">AP103</strain>
    </source>
</reference>
<gene>
    <name evidence="1" type="ORF">WQQ_34280</name>
</gene>
<accession>I8I209</accession>
<dbReference type="EMBL" id="AKGD01000002">
    <property type="protein sequence ID" value="EIT69846.1"/>
    <property type="molecule type" value="Genomic_DNA"/>
</dbReference>
<sequence length="38" mass="4202">MAGASLYCAPTRCRQLSGIARTHADRVRWPPSRGCPCR</sequence>
<proteinExistence type="predicted"/>
<dbReference type="AlphaFoldDB" id="I8I209"/>